<dbReference type="KEGG" id="nbe:Back2_19170"/>
<dbReference type="AlphaFoldDB" id="A0A3G9IF45"/>
<dbReference type="Proteomes" id="UP000271573">
    <property type="component" value="Chromosome"/>
</dbReference>
<evidence type="ECO:0000313" key="2">
    <source>
        <dbReference type="EMBL" id="BBH17630.1"/>
    </source>
</evidence>
<protein>
    <recommendedName>
        <fullName evidence="1">AtuA-like ferredoxin-fold domain-containing protein</fullName>
    </recommendedName>
</protein>
<keyword evidence="3" id="KW-1185">Reference proteome</keyword>
<dbReference type="Pfam" id="PF23544">
    <property type="entry name" value="AtuA_ferredoxin"/>
    <property type="match status" value="1"/>
</dbReference>
<dbReference type="PANTHER" id="PTHR47585">
    <property type="match status" value="1"/>
</dbReference>
<dbReference type="EMBL" id="AP019307">
    <property type="protein sequence ID" value="BBH17630.1"/>
    <property type="molecule type" value="Genomic_DNA"/>
</dbReference>
<evidence type="ECO:0000259" key="1">
    <source>
        <dbReference type="Pfam" id="PF23544"/>
    </source>
</evidence>
<gene>
    <name evidence="2" type="ORF">Back2_19170</name>
</gene>
<proteinExistence type="predicted"/>
<name>A0A3G9IF45_9ACTN</name>
<accession>A0A3G9IF45</accession>
<dbReference type="PANTHER" id="PTHR47585:SF1">
    <property type="entry name" value="DUF1446 DOMAIN-CONTAINING PROTEIN"/>
    <property type="match status" value="1"/>
</dbReference>
<reference evidence="2 3" key="1">
    <citation type="submission" date="2018-11" db="EMBL/GenBank/DDBJ databases">
        <title>Complete genome sequence of Nocardioides baekrokdamisoli strain KCTC 39748.</title>
        <authorList>
            <person name="Kang S.W."/>
            <person name="Lee K.C."/>
            <person name="Kim K.K."/>
            <person name="Kim J.S."/>
            <person name="Kim D.S."/>
            <person name="Ko S.H."/>
            <person name="Yang S.H."/>
            <person name="Shin Y.K."/>
            <person name="Lee J.S."/>
        </authorList>
    </citation>
    <scope>NUCLEOTIDE SEQUENCE [LARGE SCALE GENOMIC DNA]</scope>
    <source>
        <strain evidence="2 3">KCTC 39748</strain>
    </source>
</reference>
<dbReference type="InterPro" id="IPR056362">
    <property type="entry name" value="AtuA-like_ferredoxin_dom"/>
</dbReference>
<sequence>MGMIRSELGQLAYARSGDKGGNANVGLWIPQGKPDAAVDWLLATVTEEWVKTLIPEAADMPVDIVPLPNLRGVNVVIHGWLGAGVAEGVRFDPQAKGLGEWLRARIIDIPEDLLGKDAL</sequence>
<feature type="domain" description="AtuA-like ferredoxin-fold" evidence="1">
    <location>
        <begin position="7"/>
        <end position="104"/>
    </location>
</feature>
<evidence type="ECO:0000313" key="3">
    <source>
        <dbReference type="Proteomes" id="UP000271573"/>
    </source>
</evidence>
<organism evidence="2 3">
    <name type="scientific">Nocardioides baekrokdamisoli</name>
    <dbReference type="NCBI Taxonomy" id="1804624"/>
    <lineage>
        <taxon>Bacteria</taxon>
        <taxon>Bacillati</taxon>
        <taxon>Actinomycetota</taxon>
        <taxon>Actinomycetes</taxon>
        <taxon>Propionibacteriales</taxon>
        <taxon>Nocardioidaceae</taxon>
        <taxon>Nocardioides</taxon>
    </lineage>
</organism>